<reference evidence="4" key="4">
    <citation type="submission" date="2021-06" db="EMBL/GenBank/DDBJ databases">
        <authorList>
            <consortium name="NCBI Pathogen Detection Project"/>
        </authorList>
    </citation>
    <scope>NUCLEOTIDE SEQUENCE</scope>
    <source>
        <strain evidence="4">HN1000</strain>
    </source>
</reference>
<evidence type="ECO:0000313" key="7">
    <source>
        <dbReference type="Proteomes" id="UP000189137"/>
    </source>
</evidence>
<protein>
    <submittedName>
        <fullName evidence="4">DUF1847 domain-containing protein</fullName>
    </submittedName>
    <submittedName>
        <fullName evidence="5 6">Metal-binding protein</fullName>
    </submittedName>
</protein>
<accession>A0A069AN49</accession>
<evidence type="ECO:0000313" key="6">
    <source>
        <dbReference type="EMBL" id="VFD33910.1"/>
    </source>
</evidence>
<dbReference type="EMBL" id="LK932773">
    <property type="protein sequence ID" value="CDS93117.1"/>
    <property type="molecule type" value="Genomic_DNA"/>
</dbReference>
<evidence type="ECO:0000313" key="8">
    <source>
        <dbReference type="Proteomes" id="UP000411588"/>
    </source>
</evidence>
<dbReference type="Proteomes" id="UP000411588">
    <property type="component" value="Unassembled WGS sequence"/>
</dbReference>
<dbReference type="PATRIC" id="fig|1496.1373.peg.3239"/>
<dbReference type="InterPro" id="IPR014997">
    <property type="entry name" value="DUF1847"/>
</dbReference>
<dbReference type="EMBL" id="CAADAN010000011">
    <property type="protein sequence ID" value="VFD33910.1"/>
    <property type="molecule type" value="Genomic_DNA"/>
</dbReference>
<dbReference type="GeneID" id="66356059"/>
<dbReference type="EMBL" id="DAEPXK010000004">
    <property type="protein sequence ID" value="HBH1541033.1"/>
    <property type="molecule type" value="Genomic_DNA"/>
</dbReference>
<reference evidence="3" key="1">
    <citation type="submission" date="2014-07" db="EMBL/GenBank/DDBJ databases">
        <authorList>
            <person name="Monot Marc"/>
        </authorList>
    </citation>
    <scope>NUCLEOTIDE SEQUENCE</scope>
    <source>
        <strain evidence="3">7032989</strain>
        <strain evidence="2">7032994</strain>
    </source>
</reference>
<name>A0A069AN49_CLODI</name>
<gene>
    <name evidence="3" type="ORF">BN1095_1300047</name>
    <name evidence="1" type="ORF">BN1096_790004</name>
    <name evidence="2" type="ORF">BN1097_790004</name>
    <name evidence="4" type="ORF">KRM00_000486</name>
    <name evidence="6" type="ORF">SAMEA1402399_02824</name>
    <name evidence="5" type="ORF">SAMEA3375112_02695</name>
</gene>
<evidence type="ECO:0000313" key="1">
    <source>
        <dbReference type="EMBL" id="CDS90054.1"/>
    </source>
</evidence>
<evidence type="ECO:0000313" key="2">
    <source>
        <dbReference type="EMBL" id="CDS90257.1"/>
    </source>
</evidence>
<reference evidence="5 7" key="2">
    <citation type="submission" date="2017-02" db="EMBL/GenBank/DDBJ databases">
        <authorList>
            <consortium name="Pathogen Informatics"/>
        </authorList>
    </citation>
    <scope>NUCLEOTIDE SEQUENCE [LARGE SCALE GENOMIC DNA]</scope>
    <source>
        <strain evidence="8">clo34</strain>
        <strain evidence="6">Clo34</strain>
        <strain evidence="5 7">VRECD0157</strain>
    </source>
</reference>
<dbReference type="EMBL" id="LK932534">
    <property type="protein sequence ID" value="CDS90054.1"/>
    <property type="molecule type" value="Genomic_DNA"/>
</dbReference>
<sequence>MYKCGKCNLRGCSNGNMDKLMKICPTREIELQQKAKQLYEEEENRKIAYNAGLVEAEGYCQYTRLKEIIEFAKKCGYKKIGIAFCIGLKREMQTVQKIFEHHGFEVFSVICKNGAMPKSTIGLEASQTISKCSDEVMCNPIGQALFLNEAKVDLNVILGLCVGHDTLAMKYMEAPITTLVVKDRVTGHNPVAAIYNAESYFEKKLFDKDEE</sequence>
<dbReference type="Proteomes" id="UP000878956">
    <property type="component" value="Unassembled WGS sequence"/>
</dbReference>
<dbReference type="AlphaFoldDB" id="A0A069AN49"/>
<dbReference type="RefSeq" id="WP_003435816.1">
    <property type="nucleotide sequence ID" value="NZ_AP031492.1"/>
</dbReference>
<reference evidence="4" key="3">
    <citation type="journal article" date="2018" name="Genome Biol.">
        <title>SKESA: strategic k-mer extension for scrupulous assemblies.</title>
        <authorList>
            <person name="Souvorov A."/>
            <person name="Agarwala R."/>
            <person name="Lipman D.J."/>
        </authorList>
    </citation>
    <scope>NUCLEOTIDE SEQUENCE</scope>
    <source>
        <strain evidence="4">HN1000</strain>
    </source>
</reference>
<dbReference type="Proteomes" id="UP000189137">
    <property type="component" value="Unassembled WGS sequence"/>
</dbReference>
<evidence type="ECO:0000313" key="3">
    <source>
        <dbReference type="EMBL" id="CDS93117.1"/>
    </source>
</evidence>
<dbReference type="Pfam" id="PF08901">
    <property type="entry name" value="DUF1847"/>
    <property type="match status" value="1"/>
</dbReference>
<dbReference type="EMBL" id="FUPS01000009">
    <property type="protein sequence ID" value="SJS69749.1"/>
    <property type="molecule type" value="Genomic_DNA"/>
</dbReference>
<evidence type="ECO:0000313" key="4">
    <source>
        <dbReference type="EMBL" id="HBH1541033.1"/>
    </source>
</evidence>
<dbReference type="EMBL" id="LK932419">
    <property type="protein sequence ID" value="CDS90257.1"/>
    <property type="molecule type" value="Genomic_DNA"/>
</dbReference>
<evidence type="ECO:0000313" key="5">
    <source>
        <dbReference type="EMBL" id="SJS69749.1"/>
    </source>
</evidence>
<proteinExistence type="predicted"/>
<organism evidence="3">
    <name type="scientific">Clostridioides difficile</name>
    <name type="common">Peptoclostridium difficile</name>
    <dbReference type="NCBI Taxonomy" id="1496"/>
    <lineage>
        <taxon>Bacteria</taxon>
        <taxon>Bacillati</taxon>
        <taxon>Bacillota</taxon>
        <taxon>Clostridia</taxon>
        <taxon>Peptostreptococcales</taxon>
        <taxon>Peptostreptococcaceae</taxon>
        <taxon>Clostridioides</taxon>
    </lineage>
</organism>